<accession>A0AAW1K3C7</accession>
<reference evidence="1 2" key="1">
    <citation type="journal article" date="2024" name="BMC Genomics">
        <title>De novo assembly and annotation of Popillia japonica's genome with initial clues to its potential as an invasive pest.</title>
        <authorList>
            <person name="Cucini C."/>
            <person name="Boschi S."/>
            <person name="Funari R."/>
            <person name="Cardaioli E."/>
            <person name="Iannotti N."/>
            <person name="Marturano G."/>
            <person name="Paoli F."/>
            <person name="Bruttini M."/>
            <person name="Carapelli A."/>
            <person name="Frati F."/>
            <person name="Nardi F."/>
        </authorList>
    </citation>
    <scope>NUCLEOTIDE SEQUENCE [LARGE SCALE GENOMIC DNA]</scope>
    <source>
        <strain evidence="1">DMR45628</strain>
    </source>
</reference>
<sequence length="99" mass="11136">MLTGRMICLRHAIPQSSSLQTLSKEYNTTEGGNPYGNFSNIARNVSKSYGIIQLKEAIRMEISQISLEMLVRATGNFRNRLRQCCNNGGQHFGDILRTN</sequence>
<organism evidence="1 2">
    <name type="scientific">Popillia japonica</name>
    <name type="common">Japanese beetle</name>
    <dbReference type="NCBI Taxonomy" id="7064"/>
    <lineage>
        <taxon>Eukaryota</taxon>
        <taxon>Metazoa</taxon>
        <taxon>Ecdysozoa</taxon>
        <taxon>Arthropoda</taxon>
        <taxon>Hexapoda</taxon>
        <taxon>Insecta</taxon>
        <taxon>Pterygota</taxon>
        <taxon>Neoptera</taxon>
        <taxon>Endopterygota</taxon>
        <taxon>Coleoptera</taxon>
        <taxon>Polyphaga</taxon>
        <taxon>Scarabaeiformia</taxon>
        <taxon>Scarabaeidae</taxon>
        <taxon>Rutelinae</taxon>
        <taxon>Popillia</taxon>
    </lineage>
</organism>
<comment type="caution">
    <text evidence="1">The sequence shown here is derived from an EMBL/GenBank/DDBJ whole genome shotgun (WGS) entry which is preliminary data.</text>
</comment>
<proteinExistence type="predicted"/>
<evidence type="ECO:0000313" key="1">
    <source>
        <dbReference type="EMBL" id="KAK9711773.1"/>
    </source>
</evidence>
<name>A0AAW1K3C7_POPJA</name>
<keyword evidence="2" id="KW-1185">Reference proteome</keyword>
<dbReference type="AlphaFoldDB" id="A0AAW1K3C7"/>
<protein>
    <submittedName>
        <fullName evidence="1">Uncharacterized protein</fullName>
    </submittedName>
</protein>
<dbReference type="Proteomes" id="UP001458880">
    <property type="component" value="Unassembled WGS sequence"/>
</dbReference>
<gene>
    <name evidence="1" type="ORF">QE152_g25278</name>
</gene>
<dbReference type="EMBL" id="JASPKY010000273">
    <property type="protein sequence ID" value="KAK9711773.1"/>
    <property type="molecule type" value="Genomic_DNA"/>
</dbReference>
<evidence type="ECO:0000313" key="2">
    <source>
        <dbReference type="Proteomes" id="UP001458880"/>
    </source>
</evidence>